<keyword evidence="3" id="KW-0256">Endoplasmic reticulum</keyword>
<keyword evidence="8" id="KW-0732">Signal</keyword>
<feature type="non-terminal residue" evidence="9">
    <location>
        <position position="1"/>
    </location>
</feature>
<evidence type="ECO:0000256" key="1">
    <source>
        <dbReference type="ARBA" id="ARBA00004477"/>
    </source>
</evidence>
<evidence type="ECO:0000256" key="2">
    <source>
        <dbReference type="ARBA" id="ARBA00022692"/>
    </source>
</evidence>
<evidence type="ECO:0000256" key="6">
    <source>
        <dbReference type="SAM" id="MobiDB-lite"/>
    </source>
</evidence>
<protein>
    <recommendedName>
        <fullName evidence="11">Vacuolar h+-atpase assembly protein</fullName>
    </recommendedName>
</protein>
<evidence type="ECO:0000313" key="10">
    <source>
        <dbReference type="Proteomes" id="UP001480595"/>
    </source>
</evidence>
<name>A0ABR1TY43_9PEZI</name>
<feature type="transmembrane region" description="Helical" evidence="7">
    <location>
        <begin position="206"/>
        <end position="227"/>
    </location>
</feature>
<keyword evidence="5 7" id="KW-0472">Membrane</keyword>
<feature type="region of interest" description="Disordered" evidence="6">
    <location>
        <begin position="25"/>
        <end position="51"/>
    </location>
</feature>
<dbReference type="Pfam" id="PF11712">
    <property type="entry name" value="Vma12"/>
    <property type="match status" value="1"/>
</dbReference>
<feature type="compositionally biased region" description="Basic and acidic residues" evidence="6">
    <location>
        <begin position="33"/>
        <end position="42"/>
    </location>
</feature>
<proteinExistence type="predicted"/>
<sequence>RRRTHEMVLLTMTSSIVEALQTVQESEGAQATHDIKSEEASDKATAADVSSEPSLADAAVGKPISHGQIIDLWKQLKSLGHSKYSLEELLRGASVYIPPPPPEARTTLMKQLQRDEEERSYERMLKTGPTRETFAQRFPNAPPLSLAESFAAANRPHRKSDLGEETISQEEIQQQVTLIINFLISIAGCAAALWIAARWWSTPARLFLALGGSVVVAVAEVAVYNAYQWRMAQGDRKQQMKKEVRSIVKTWVVGEEESKEGYEPVLIPPTEDDEIQTTDQNQELRKRTVPTT</sequence>
<evidence type="ECO:0000256" key="7">
    <source>
        <dbReference type="SAM" id="Phobius"/>
    </source>
</evidence>
<evidence type="ECO:0000256" key="3">
    <source>
        <dbReference type="ARBA" id="ARBA00022824"/>
    </source>
</evidence>
<reference evidence="9 10" key="1">
    <citation type="submission" date="2023-01" db="EMBL/GenBank/DDBJ databases">
        <title>Analysis of 21 Apiospora genomes using comparative genomics revels a genus with tremendous synthesis potential of carbohydrate active enzymes and secondary metabolites.</title>
        <authorList>
            <person name="Sorensen T."/>
        </authorList>
    </citation>
    <scope>NUCLEOTIDE SEQUENCE [LARGE SCALE GENOMIC DNA]</scope>
    <source>
        <strain evidence="9 10">CBS 135458</strain>
    </source>
</reference>
<comment type="caution">
    <text evidence="9">The sequence shown here is derived from an EMBL/GenBank/DDBJ whole genome shotgun (WGS) entry which is preliminary data.</text>
</comment>
<dbReference type="EMBL" id="JAQQWL010000011">
    <property type="protein sequence ID" value="KAK8050781.1"/>
    <property type="molecule type" value="Genomic_DNA"/>
</dbReference>
<feature type="region of interest" description="Disordered" evidence="6">
    <location>
        <begin position="256"/>
        <end position="292"/>
    </location>
</feature>
<feature type="signal peptide" evidence="8">
    <location>
        <begin position="1"/>
        <end position="19"/>
    </location>
</feature>
<comment type="subcellular location">
    <subcellularLocation>
        <location evidence="1">Endoplasmic reticulum membrane</location>
        <topology evidence="1">Multi-pass membrane protein</topology>
    </subcellularLocation>
</comment>
<dbReference type="PANTHER" id="PTHR31394">
    <property type="entry name" value="TRANSMEMBRANE PROTEIN 199"/>
    <property type="match status" value="1"/>
</dbReference>
<dbReference type="RefSeq" id="XP_066713030.1">
    <property type="nucleotide sequence ID" value="XM_066863920.1"/>
</dbReference>
<evidence type="ECO:0000256" key="8">
    <source>
        <dbReference type="SAM" id="SignalP"/>
    </source>
</evidence>
<dbReference type="GeneID" id="92096983"/>
<dbReference type="InterPro" id="IPR021013">
    <property type="entry name" value="ATPase_Vma12"/>
</dbReference>
<evidence type="ECO:0000256" key="5">
    <source>
        <dbReference type="ARBA" id="ARBA00023136"/>
    </source>
</evidence>
<dbReference type="Proteomes" id="UP001480595">
    <property type="component" value="Unassembled WGS sequence"/>
</dbReference>
<keyword evidence="2 7" id="KW-0812">Transmembrane</keyword>
<dbReference type="PANTHER" id="PTHR31394:SF1">
    <property type="entry name" value="TRANSMEMBRANE PROTEIN 199"/>
    <property type="match status" value="1"/>
</dbReference>
<keyword evidence="4 7" id="KW-1133">Transmembrane helix</keyword>
<feature type="chain" id="PRO_5045122463" description="Vacuolar h+-atpase assembly protein" evidence="8">
    <location>
        <begin position="20"/>
        <end position="292"/>
    </location>
</feature>
<keyword evidence="10" id="KW-1185">Reference proteome</keyword>
<evidence type="ECO:0000256" key="4">
    <source>
        <dbReference type="ARBA" id="ARBA00022989"/>
    </source>
</evidence>
<gene>
    <name evidence="9" type="ORF">PG994_012511</name>
</gene>
<feature type="transmembrane region" description="Helical" evidence="7">
    <location>
        <begin position="178"/>
        <end position="200"/>
    </location>
</feature>
<evidence type="ECO:0000313" key="9">
    <source>
        <dbReference type="EMBL" id="KAK8050781.1"/>
    </source>
</evidence>
<accession>A0ABR1TY43</accession>
<evidence type="ECO:0008006" key="11">
    <source>
        <dbReference type="Google" id="ProtNLM"/>
    </source>
</evidence>
<organism evidence="9 10">
    <name type="scientific">Apiospora phragmitis</name>
    <dbReference type="NCBI Taxonomy" id="2905665"/>
    <lineage>
        <taxon>Eukaryota</taxon>
        <taxon>Fungi</taxon>
        <taxon>Dikarya</taxon>
        <taxon>Ascomycota</taxon>
        <taxon>Pezizomycotina</taxon>
        <taxon>Sordariomycetes</taxon>
        <taxon>Xylariomycetidae</taxon>
        <taxon>Amphisphaeriales</taxon>
        <taxon>Apiosporaceae</taxon>
        <taxon>Apiospora</taxon>
    </lineage>
</organism>